<dbReference type="Proteomes" id="UP000318661">
    <property type="component" value="Unassembled WGS sequence"/>
</dbReference>
<dbReference type="GO" id="GO:0005886">
    <property type="term" value="C:plasma membrane"/>
    <property type="evidence" value="ECO:0007669"/>
    <property type="project" value="InterPro"/>
</dbReference>
<keyword evidence="1" id="KW-0472">Membrane</keyword>
<reference evidence="5 6" key="1">
    <citation type="journal article" date="2019" name="Nat. Microbiol.">
        <title>Mediterranean grassland soil C-N compound turnover is dependent on rainfall and depth, and is mediated by genomically divergent microorganisms.</title>
        <authorList>
            <person name="Diamond S."/>
            <person name="Andeer P.F."/>
            <person name="Li Z."/>
            <person name="Crits-Christoph A."/>
            <person name="Burstein D."/>
            <person name="Anantharaman K."/>
            <person name="Lane K.R."/>
            <person name="Thomas B.C."/>
            <person name="Pan C."/>
            <person name="Northen T.R."/>
            <person name="Banfield J.F."/>
        </authorList>
    </citation>
    <scope>NUCLEOTIDE SEQUENCE [LARGE SCALE GENOMIC DNA]</scope>
    <source>
        <strain evidence="4">NP_1</strain>
        <strain evidence="3">NP_2</strain>
    </source>
</reference>
<keyword evidence="1" id="KW-1133">Transmembrane helix</keyword>
<evidence type="ECO:0000313" key="6">
    <source>
        <dbReference type="Proteomes" id="UP000318661"/>
    </source>
</evidence>
<evidence type="ECO:0000313" key="3">
    <source>
        <dbReference type="EMBL" id="TMJ08780.1"/>
    </source>
</evidence>
<dbReference type="InterPro" id="IPR018764">
    <property type="entry name" value="RskA_C"/>
</dbReference>
<dbReference type="InterPro" id="IPR051474">
    <property type="entry name" value="Anti-sigma-K/W_factor"/>
</dbReference>
<dbReference type="PANTHER" id="PTHR37461:SF1">
    <property type="entry name" value="ANTI-SIGMA-K FACTOR RSKA"/>
    <property type="match status" value="1"/>
</dbReference>
<dbReference type="Pfam" id="PF10099">
    <property type="entry name" value="RskA_C"/>
    <property type="match status" value="1"/>
</dbReference>
<dbReference type="GO" id="GO:0006417">
    <property type="term" value="P:regulation of translation"/>
    <property type="evidence" value="ECO:0007669"/>
    <property type="project" value="TreeGrafter"/>
</dbReference>
<comment type="caution">
    <text evidence="4">The sequence shown here is derived from an EMBL/GenBank/DDBJ whole genome shotgun (WGS) entry which is preliminary data.</text>
</comment>
<evidence type="ECO:0000259" key="2">
    <source>
        <dbReference type="Pfam" id="PF10099"/>
    </source>
</evidence>
<evidence type="ECO:0000256" key="1">
    <source>
        <dbReference type="SAM" id="Phobius"/>
    </source>
</evidence>
<dbReference type="Proteomes" id="UP000315217">
    <property type="component" value="Unassembled WGS sequence"/>
</dbReference>
<sequence length="193" mass="20704">MTAEGTSSRQQVGSRRGRLHRSAPRWLLFIPVAIATVIVLLGGLIVTFNQHISVLPEDQGLAEQVLGVLAGTSGRVATLTGRMGASVRFVYDPVRKRGALVVVRLPELGNDLVYRLWLIDASGARTVATFSPNADRATFVPVRADFARYHSVAITVGPRGHSVGTGTPVLQATLAAQEKVIRPVRHSPPLGMQ</sequence>
<dbReference type="EMBL" id="VBAJ01000082">
    <property type="protein sequence ID" value="TMJ08780.1"/>
    <property type="molecule type" value="Genomic_DNA"/>
</dbReference>
<gene>
    <name evidence="4" type="ORF">E6G98_06520</name>
    <name evidence="3" type="ORF">E6G99_03890</name>
</gene>
<proteinExistence type="predicted"/>
<feature type="domain" description="Anti-sigma K factor RskA C-terminal" evidence="2">
    <location>
        <begin position="32"/>
        <end position="163"/>
    </location>
</feature>
<keyword evidence="1" id="KW-0812">Transmembrane</keyword>
<dbReference type="GO" id="GO:0016989">
    <property type="term" value="F:sigma factor antagonist activity"/>
    <property type="evidence" value="ECO:0007669"/>
    <property type="project" value="TreeGrafter"/>
</dbReference>
<protein>
    <submittedName>
        <fullName evidence="4">Anti-sigma factor</fullName>
    </submittedName>
</protein>
<dbReference type="PANTHER" id="PTHR37461">
    <property type="entry name" value="ANTI-SIGMA-K FACTOR RSKA"/>
    <property type="match status" value="1"/>
</dbReference>
<accession>A0A537LS85</accession>
<feature type="transmembrane region" description="Helical" evidence="1">
    <location>
        <begin position="26"/>
        <end position="48"/>
    </location>
</feature>
<dbReference type="AlphaFoldDB" id="A0A537LS85"/>
<evidence type="ECO:0000313" key="5">
    <source>
        <dbReference type="Proteomes" id="UP000315217"/>
    </source>
</evidence>
<organism evidence="4 5">
    <name type="scientific">Candidatus Segetimicrobium genomatis</name>
    <dbReference type="NCBI Taxonomy" id="2569760"/>
    <lineage>
        <taxon>Bacteria</taxon>
        <taxon>Bacillati</taxon>
        <taxon>Candidatus Sysuimicrobiota</taxon>
        <taxon>Candidatus Sysuimicrobiia</taxon>
        <taxon>Candidatus Sysuimicrobiales</taxon>
        <taxon>Candidatus Segetimicrobiaceae</taxon>
        <taxon>Candidatus Segetimicrobium</taxon>
    </lineage>
</organism>
<evidence type="ECO:0000313" key="4">
    <source>
        <dbReference type="EMBL" id="TMJ10869.1"/>
    </source>
</evidence>
<dbReference type="EMBL" id="VBAI01000092">
    <property type="protein sequence ID" value="TMJ10869.1"/>
    <property type="molecule type" value="Genomic_DNA"/>
</dbReference>
<name>A0A537LS85_9BACT</name>